<comment type="similarity">
    <text evidence="1">Belongs to the ParA family.</text>
</comment>
<sequence>MSKHRLADAAMVEQADTHEEPSRKGRLDSKRDLEPLPHPKSTRVIAVANQKGGVGKTTTVVNIAAALALGGLKVLVIDADQQGNASSSLGFRHLADDQNSLYEVMTQGVPLRQALLQNAQIPNLWVVPASMNMAGIELELNERTNFQQILATALDELLSSGEQFDYIFIDSPPSLGIMTVNALVAAKEVLVPLQAEYLALEGLTQLTKTIDMLVIRLNPDLRFTAILPTMVTTNTLLSKGVLEEVKDYYGDIVMETIIPRNIALAEAPSHEESILTYQPASKGAKCYLDAAYELVSREVKS</sequence>
<protein>
    <submittedName>
        <fullName evidence="5">ParA family protein</fullName>
    </submittedName>
</protein>
<dbReference type="InterPro" id="IPR050678">
    <property type="entry name" value="DNA_Partitioning_ATPase"/>
</dbReference>
<dbReference type="RefSeq" id="WP_024059619.1">
    <property type="nucleotide sequence ID" value="NZ_JAGZVZ010000007.1"/>
</dbReference>
<dbReference type="InterPro" id="IPR025669">
    <property type="entry name" value="AAA_dom"/>
</dbReference>
<evidence type="ECO:0000256" key="3">
    <source>
        <dbReference type="SAM" id="MobiDB-lite"/>
    </source>
</evidence>
<dbReference type="Pfam" id="PF13614">
    <property type="entry name" value="AAA_31"/>
    <property type="match status" value="1"/>
</dbReference>
<feature type="region of interest" description="Disordered" evidence="3">
    <location>
        <begin position="1"/>
        <end position="41"/>
    </location>
</feature>
<comment type="function">
    <text evidence="2">May play a role in septum formation.</text>
</comment>
<dbReference type="FunFam" id="3.40.50.300:FF:000285">
    <property type="entry name" value="Sporulation initiation inhibitor Soj"/>
    <property type="match status" value="1"/>
</dbReference>
<dbReference type="CDD" id="cd02042">
    <property type="entry name" value="ParAB_family"/>
    <property type="match status" value="1"/>
</dbReference>
<proteinExistence type="inferred from homology"/>
<accession>A0AAJ1F8D1</accession>
<feature type="domain" description="AAA" evidence="4">
    <location>
        <begin position="43"/>
        <end position="222"/>
    </location>
</feature>
<evidence type="ECO:0000313" key="6">
    <source>
        <dbReference type="Proteomes" id="UP001200537"/>
    </source>
</evidence>
<name>A0AAJ1F8D1_9ACTO</name>
<dbReference type="AlphaFoldDB" id="A0AAJ1F8D1"/>
<dbReference type="Gene3D" id="3.40.50.300">
    <property type="entry name" value="P-loop containing nucleotide triphosphate hydrolases"/>
    <property type="match status" value="1"/>
</dbReference>
<comment type="caution">
    <text evidence="5">The sequence shown here is derived from an EMBL/GenBank/DDBJ whole genome shotgun (WGS) entry which is preliminary data.</text>
</comment>
<evidence type="ECO:0000256" key="2">
    <source>
        <dbReference type="ARBA" id="ARBA00059092"/>
    </source>
</evidence>
<feature type="compositionally biased region" description="Basic and acidic residues" evidence="3">
    <location>
        <begin position="15"/>
        <end position="37"/>
    </location>
</feature>
<dbReference type="PANTHER" id="PTHR13696:SF52">
    <property type="entry name" value="PARA FAMILY PROTEIN CT_582"/>
    <property type="match status" value="1"/>
</dbReference>
<dbReference type="PANTHER" id="PTHR13696">
    <property type="entry name" value="P-LOOP CONTAINING NUCLEOSIDE TRIPHOSPHATE HYDROLASE"/>
    <property type="match status" value="1"/>
</dbReference>
<reference evidence="5" key="1">
    <citation type="submission" date="2022-01" db="EMBL/GenBank/DDBJ databases">
        <title>Collection of gut derived symbiotic bacterial strains cultured from healthy donors.</title>
        <authorList>
            <person name="Lin H."/>
            <person name="Kohout C."/>
            <person name="Waligurski E."/>
            <person name="Pamer E.G."/>
        </authorList>
    </citation>
    <scope>NUCLEOTIDE SEQUENCE</scope>
    <source>
        <strain evidence="5">DFI.7.46</strain>
    </source>
</reference>
<evidence type="ECO:0000256" key="1">
    <source>
        <dbReference type="ARBA" id="ARBA00006976"/>
    </source>
</evidence>
<dbReference type="Proteomes" id="UP001200537">
    <property type="component" value="Unassembled WGS sequence"/>
</dbReference>
<evidence type="ECO:0000313" key="5">
    <source>
        <dbReference type="EMBL" id="MCG4618188.1"/>
    </source>
</evidence>
<evidence type="ECO:0000259" key="4">
    <source>
        <dbReference type="Pfam" id="PF13614"/>
    </source>
</evidence>
<dbReference type="InterPro" id="IPR027417">
    <property type="entry name" value="P-loop_NTPase"/>
</dbReference>
<dbReference type="EMBL" id="JAKNHJ010000012">
    <property type="protein sequence ID" value="MCG4618188.1"/>
    <property type="molecule type" value="Genomic_DNA"/>
</dbReference>
<gene>
    <name evidence="5" type="ORF">L0M99_06740</name>
</gene>
<organism evidence="5 6">
    <name type="scientific">Varibaculum cambriense</name>
    <dbReference type="NCBI Taxonomy" id="184870"/>
    <lineage>
        <taxon>Bacteria</taxon>
        <taxon>Bacillati</taxon>
        <taxon>Actinomycetota</taxon>
        <taxon>Actinomycetes</taxon>
        <taxon>Actinomycetales</taxon>
        <taxon>Actinomycetaceae</taxon>
        <taxon>Varibaculum</taxon>
    </lineage>
</organism>
<dbReference type="SUPFAM" id="SSF52540">
    <property type="entry name" value="P-loop containing nucleoside triphosphate hydrolases"/>
    <property type="match status" value="1"/>
</dbReference>